<dbReference type="SUPFAM" id="SSF143120">
    <property type="entry name" value="YefM-like"/>
    <property type="match status" value="1"/>
</dbReference>
<reference evidence="3 4" key="1">
    <citation type="submission" date="2014-09" db="EMBL/GenBank/DDBJ databases">
        <title>Genome sequence of Sinomonas sp. MUSC 117.</title>
        <authorList>
            <person name="Lee L.-H."/>
        </authorList>
    </citation>
    <scope>NUCLEOTIDE SEQUENCE [LARGE SCALE GENOMIC DNA]</scope>
    <source>
        <strain evidence="3 4">MUSC 117</strain>
    </source>
</reference>
<protein>
    <recommendedName>
        <fullName evidence="2">Antitoxin</fullName>
    </recommendedName>
</protein>
<name>A0A0B2AK68_9MICC</name>
<evidence type="ECO:0000313" key="4">
    <source>
        <dbReference type="Proteomes" id="UP000030982"/>
    </source>
</evidence>
<organism evidence="3 4">
    <name type="scientific">Sinomonas humi</name>
    <dbReference type="NCBI Taxonomy" id="1338436"/>
    <lineage>
        <taxon>Bacteria</taxon>
        <taxon>Bacillati</taxon>
        <taxon>Actinomycetota</taxon>
        <taxon>Actinomycetes</taxon>
        <taxon>Micrococcales</taxon>
        <taxon>Micrococcaceae</taxon>
        <taxon>Sinomonas</taxon>
    </lineage>
</organism>
<dbReference type="Proteomes" id="UP000030982">
    <property type="component" value="Unassembled WGS sequence"/>
</dbReference>
<dbReference type="AlphaFoldDB" id="A0A0B2AK68"/>
<comment type="similarity">
    <text evidence="1 2">Belongs to the phD/YefM antitoxin family.</text>
</comment>
<comment type="function">
    <text evidence="2">Antitoxin component of a type II toxin-antitoxin (TA) system.</text>
</comment>
<dbReference type="Pfam" id="PF02604">
    <property type="entry name" value="PhdYeFM_antitox"/>
    <property type="match status" value="1"/>
</dbReference>
<dbReference type="PANTHER" id="PTHR35377">
    <property type="entry name" value="ANTITOXIN VAPB49-RELATED-RELATED"/>
    <property type="match status" value="1"/>
</dbReference>
<dbReference type="EMBL" id="JTDL01000087">
    <property type="protein sequence ID" value="KHL04010.1"/>
    <property type="molecule type" value="Genomic_DNA"/>
</dbReference>
<dbReference type="Gene3D" id="3.40.1620.10">
    <property type="entry name" value="YefM-like domain"/>
    <property type="match status" value="1"/>
</dbReference>
<dbReference type="NCBIfam" id="TIGR01552">
    <property type="entry name" value="phd_fam"/>
    <property type="match status" value="1"/>
</dbReference>
<evidence type="ECO:0000256" key="2">
    <source>
        <dbReference type="RuleBase" id="RU362080"/>
    </source>
</evidence>
<comment type="caution">
    <text evidence="3">The sequence shown here is derived from an EMBL/GenBank/DDBJ whole genome shotgun (WGS) entry which is preliminary data.</text>
</comment>
<accession>A0A0B2AK68</accession>
<dbReference type="InterPro" id="IPR006442">
    <property type="entry name" value="Antitoxin_Phd/YefM"/>
</dbReference>
<evidence type="ECO:0000313" key="3">
    <source>
        <dbReference type="EMBL" id="KHL04010.1"/>
    </source>
</evidence>
<dbReference type="InterPro" id="IPR051416">
    <property type="entry name" value="phD-YefM_TA_antitoxins"/>
</dbReference>
<keyword evidence="4" id="KW-1185">Reference proteome</keyword>
<dbReference type="RefSeq" id="WP_043121640.1">
    <property type="nucleotide sequence ID" value="NZ_JTDL01000087.1"/>
</dbReference>
<gene>
    <name evidence="3" type="ORF">LK10_07105</name>
</gene>
<dbReference type="STRING" id="1338436.LK10_07105"/>
<dbReference type="OrthoDB" id="33091at2"/>
<sequence>MGQYNILDAKTRLSELLNRVEAGEDVVIAKSGRPVARLVKIESPKKRPLGFIKGHLPDDFLEPMSEEELEGWLGPLISSTPTSSSGL</sequence>
<dbReference type="InterPro" id="IPR036165">
    <property type="entry name" value="YefM-like_sf"/>
</dbReference>
<evidence type="ECO:0000256" key="1">
    <source>
        <dbReference type="ARBA" id="ARBA00009981"/>
    </source>
</evidence>
<proteinExistence type="inferred from homology"/>